<dbReference type="InterPro" id="IPR013325">
    <property type="entry name" value="RNA_pol_sigma_r2"/>
</dbReference>
<keyword evidence="2" id="KW-0805">Transcription regulation</keyword>
<evidence type="ECO:0000313" key="8">
    <source>
        <dbReference type="EMBL" id="UJS26316.1"/>
    </source>
</evidence>
<comment type="similarity">
    <text evidence="1">Belongs to the sigma-70 factor family. ECF subfamily.</text>
</comment>
<sequence length="196" mass="21899">MGKPQQVETAQVLAQAYQELHANLHRWLRYKVGDETVAEDLLQEVFSKALAASHQNGLPANPAAWLRTIARNTLVDFYRVKQPLVELPDDLPEAMDEGDSAAFQLSQCLLPLAKQLPDIYRDTLLAADFDGRTLQSLADEWGVSLSAVKSRVSRGRRLLRERLLDCCAVELSRSGQVMDFHQKQAAQMQLCPGSVK</sequence>
<protein>
    <submittedName>
        <fullName evidence="8">Sigma-70 family RNA polymerase sigma factor</fullName>
    </submittedName>
</protein>
<dbReference type="InterPro" id="IPR039425">
    <property type="entry name" value="RNA_pol_sigma-70-like"/>
</dbReference>
<proteinExistence type="inferred from homology"/>
<keyword evidence="5" id="KW-0804">Transcription</keyword>
<evidence type="ECO:0000259" key="7">
    <source>
        <dbReference type="Pfam" id="PF08281"/>
    </source>
</evidence>
<dbReference type="Gene3D" id="1.10.1740.10">
    <property type="match status" value="1"/>
</dbReference>
<evidence type="ECO:0000313" key="9">
    <source>
        <dbReference type="Proteomes" id="UP001054801"/>
    </source>
</evidence>
<evidence type="ECO:0000256" key="2">
    <source>
        <dbReference type="ARBA" id="ARBA00023015"/>
    </source>
</evidence>
<dbReference type="PANTHER" id="PTHR43133">
    <property type="entry name" value="RNA POLYMERASE ECF-TYPE SIGMA FACTO"/>
    <property type="match status" value="1"/>
</dbReference>
<dbReference type="RefSeq" id="WP_236501692.1">
    <property type="nucleotide sequence ID" value="NZ_CP091244.1"/>
</dbReference>
<dbReference type="SUPFAM" id="SSF88659">
    <property type="entry name" value="Sigma3 and sigma4 domains of RNA polymerase sigma factors"/>
    <property type="match status" value="1"/>
</dbReference>
<evidence type="ECO:0000256" key="3">
    <source>
        <dbReference type="ARBA" id="ARBA00023082"/>
    </source>
</evidence>
<keyword evidence="4" id="KW-0238">DNA-binding</keyword>
<dbReference type="InterPro" id="IPR014284">
    <property type="entry name" value="RNA_pol_sigma-70_dom"/>
</dbReference>
<dbReference type="EMBL" id="CP091244">
    <property type="protein sequence ID" value="UJS26316.1"/>
    <property type="molecule type" value="Genomic_DNA"/>
</dbReference>
<accession>A0ABY3T383</accession>
<dbReference type="Pfam" id="PF08281">
    <property type="entry name" value="Sigma70_r4_2"/>
    <property type="match status" value="1"/>
</dbReference>
<gene>
    <name evidence="8" type="ORF">L2Y54_09825</name>
</gene>
<organism evidence="8 9">
    <name type="scientific">Thiothrix winogradskyi</name>
    <dbReference type="NCBI Taxonomy" id="96472"/>
    <lineage>
        <taxon>Bacteria</taxon>
        <taxon>Pseudomonadati</taxon>
        <taxon>Pseudomonadota</taxon>
        <taxon>Gammaproteobacteria</taxon>
        <taxon>Thiotrichales</taxon>
        <taxon>Thiotrichaceae</taxon>
        <taxon>Thiothrix</taxon>
    </lineage>
</organism>
<evidence type="ECO:0000256" key="1">
    <source>
        <dbReference type="ARBA" id="ARBA00010641"/>
    </source>
</evidence>
<keyword evidence="3" id="KW-0731">Sigma factor</keyword>
<dbReference type="InterPro" id="IPR007627">
    <property type="entry name" value="RNA_pol_sigma70_r2"/>
</dbReference>
<dbReference type="NCBIfam" id="TIGR02937">
    <property type="entry name" value="sigma70-ECF"/>
    <property type="match status" value="1"/>
</dbReference>
<dbReference type="InterPro" id="IPR013249">
    <property type="entry name" value="RNA_pol_sigma70_r4_t2"/>
</dbReference>
<feature type="domain" description="RNA polymerase sigma-70 region 2" evidence="6">
    <location>
        <begin position="17"/>
        <end position="81"/>
    </location>
</feature>
<dbReference type="Pfam" id="PF04542">
    <property type="entry name" value="Sigma70_r2"/>
    <property type="match status" value="1"/>
</dbReference>
<feature type="domain" description="RNA polymerase sigma factor 70 region 4 type 2" evidence="7">
    <location>
        <begin position="108"/>
        <end position="159"/>
    </location>
</feature>
<dbReference type="InterPro" id="IPR036388">
    <property type="entry name" value="WH-like_DNA-bd_sf"/>
</dbReference>
<dbReference type="InterPro" id="IPR013324">
    <property type="entry name" value="RNA_pol_sigma_r3/r4-like"/>
</dbReference>
<dbReference type="SUPFAM" id="SSF88946">
    <property type="entry name" value="Sigma2 domain of RNA polymerase sigma factors"/>
    <property type="match status" value="1"/>
</dbReference>
<dbReference type="Gene3D" id="1.10.10.10">
    <property type="entry name" value="Winged helix-like DNA-binding domain superfamily/Winged helix DNA-binding domain"/>
    <property type="match status" value="1"/>
</dbReference>
<evidence type="ECO:0000256" key="5">
    <source>
        <dbReference type="ARBA" id="ARBA00023163"/>
    </source>
</evidence>
<name>A0ABY3T383_9GAMM</name>
<evidence type="ECO:0000256" key="4">
    <source>
        <dbReference type="ARBA" id="ARBA00023125"/>
    </source>
</evidence>
<reference evidence="8" key="1">
    <citation type="journal article" date="2022" name="Microorganisms">
        <title>Two New Species of Filamentous Sulfur Bacteria of the Genus Thiothrix, Thiothrix winogradskyi sp. nov. and 'Candidatus Thiothrix sulfatifontis' sp. nov.</title>
        <authorList>
            <person name="Ravin N.V."/>
            <person name="Rossetti S."/>
            <person name="Beletsky A.V."/>
            <person name="Kadnikov V.V."/>
            <person name="Rudenko T.S."/>
            <person name="Smolyakov D.D."/>
            <person name="Moskvitina M.I."/>
            <person name="Gureeva M.V."/>
            <person name="Mardanov A.V."/>
            <person name="Grabovich M.Y."/>
        </authorList>
    </citation>
    <scope>NUCLEOTIDE SEQUENCE</scope>
    <source>
        <strain evidence="8">CT3</strain>
    </source>
</reference>
<dbReference type="Proteomes" id="UP001054801">
    <property type="component" value="Chromosome"/>
</dbReference>
<keyword evidence="9" id="KW-1185">Reference proteome</keyword>
<evidence type="ECO:0000259" key="6">
    <source>
        <dbReference type="Pfam" id="PF04542"/>
    </source>
</evidence>
<dbReference type="PANTHER" id="PTHR43133:SF8">
    <property type="entry name" value="RNA POLYMERASE SIGMA FACTOR HI_1459-RELATED"/>
    <property type="match status" value="1"/>
</dbReference>